<dbReference type="SUPFAM" id="SSF53850">
    <property type="entry name" value="Periplasmic binding protein-like II"/>
    <property type="match status" value="1"/>
</dbReference>
<dbReference type="PANTHER" id="PTHR30222:SF17">
    <property type="entry name" value="SPERMIDINE_PUTRESCINE-BINDING PERIPLASMIC PROTEIN"/>
    <property type="match status" value="1"/>
</dbReference>
<name>A0A5J6MVE9_9PROT</name>
<sequence length="349" mass="37896">MLTGAAALLAASIMAPALQAADGLTVFDWAGYDDPNFHQAYTARYSTPPSFTFFADDDEGFQKARAGFKADLAHPCLTTAAKWREAGLIQPIDTARIAAWNDIIPALKELPGVVQDGKVWMVPFDWGNALLIVRTDQVPEADRTLDIFTNPRYKGRIAVSGSVDDAYALAMLALGMQKFEDLNDPAKFQQASDYLAKVRDNQKFYWTDPTQLDQSIASGEIVAAWAWNQSVTAGQGNGVPVEAVTGPKAGASTWVCGYVDMVDGPGSKDLAYDYLNALLDPSAGKYILEAWGYGHSNGKSFAVADKAAVARFGYDDLERFMTNSLFQAGIGVELQQKLADQFEKIKSGF</sequence>
<dbReference type="AlphaFoldDB" id="A0A5J6MVE9"/>
<feature type="chain" id="PRO_5023859182" evidence="2">
    <location>
        <begin position="21"/>
        <end position="349"/>
    </location>
</feature>
<proteinExistence type="predicted"/>
<dbReference type="PANTHER" id="PTHR30222">
    <property type="entry name" value="SPERMIDINE/PUTRESCINE-BINDING PERIPLASMIC PROTEIN"/>
    <property type="match status" value="1"/>
</dbReference>
<accession>A0A5J6MVE9</accession>
<keyword evidence="1 2" id="KW-0732">Signal</keyword>
<evidence type="ECO:0000313" key="4">
    <source>
        <dbReference type="Proteomes" id="UP000325797"/>
    </source>
</evidence>
<dbReference type="KEGG" id="hadh:FRZ61_15770"/>
<keyword evidence="4" id="KW-1185">Reference proteome</keyword>
<evidence type="ECO:0000313" key="3">
    <source>
        <dbReference type="EMBL" id="QEX21648.1"/>
    </source>
</evidence>
<protein>
    <submittedName>
        <fullName evidence="3">Polyamine ABC transporter substrate-binding protein</fullName>
    </submittedName>
</protein>
<feature type="signal peptide" evidence="2">
    <location>
        <begin position="1"/>
        <end position="20"/>
    </location>
</feature>
<dbReference type="OrthoDB" id="9812255at2"/>
<gene>
    <name evidence="3" type="ORF">FRZ61_15770</name>
</gene>
<organism evidence="3 4">
    <name type="scientific">Hypericibacter adhaerens</name>
    <dbReference type="NCBI Taxonomy" id="2602016"/>
    <lineage>
        <taxon>Bacteria</taxon>
        <taxon>Pseudomonadati</taxon>
        <taxon>Pseudomonadota</taxon>
        <taxon>Alphaproteobacteria</taxon>
        <taxon>Rhodospirillales</taxon>
        <taxon>Dongiaceae</taxon>
        <taxon>Hypericibacter</taxon>
    </lineage>
</organism>
<reference evidence="3 4" key="1">
    <citation type="submission" date="2019-08" db="EMBL/GenBank/DDBJ databases">
        <title>Hyperibacter terrae gen. nov., sp. nov. and Hyperibacter viscosus sp. nov., two new members in the family Rhodospirillaceae isolated from the rhizosphere of Hypericum perforatum.</title>
        <authorList>
            <person name="Noviana Z."/>
        </authorList>
    </citation>
    <scope>NUCLEOTIDE SEQUENCE [LARGE SCALE GENOMIC DNA]</scope>
    <source>
        <strain evidence="3 4">R5959</strain>
    </source>
</reference>
<dbReference type="EMBL" id="CP042582">
    <property type="protein sequence ID" value="QEX21648.1"/>
    <property type="molecule type" value="Genomic_DNA"/>
</dbReference>
<dbReference type="Gene3D" id="3.40.190.10">
    <property type="entry name" value="Periplasmic binding protein-like II"/>
    <property type="match status" value="2"/>
</dbReference>
<evidence type="ECO:0000256" key="1">
    <source>
        <dbReference type="ARBA" id="ARBA00022729"/>
    </source>
</evidence>
<dbReference type="Proteomes" id="UP000325797">
    <property type="component" value="Chromosome"/>
</dbReference>
<evidence type="ECO:0000256" key="2">
    <source>
        <dbReference type="SAM" id="SignalP"/>
    </source>
</evidence>
<dbReference type="Pfam" id="PF13343">
    <property type="entry name" value="SBP_bac_6"/>
    <property type="match status" value="1"/>
</dbReference>